<reference evidence="1" key="1">
    <citation type="submission" date="2021-01" db="EMBL/GenBank/DDBJ databases">
        <authorList>
            <consortium name="Genoscope - CEA"/>
            <person name="William W."/>
        </authorList>
    </citation>
    <scope>NUCLEOTIDE SEQUENCE</scope>
</reference>
<dbReference type="OrthoDB" id="1918432at2759"/>
<sequence length="120" mass="13999">MQPIPSNDVYYKNYGGDYHLHFPIQKNVENKNKAEDLNKIVSQVYDHLHNLENAPGIHFHDVPYSFYPNMELEKDEDDKMKMDMKQEISLFELEKNLGISDEANEISVNSGSRKLHSKES</sequence>
<protein>
    <submittedName>
        <fullName evidence="1">Uncharacterized protein</fullName>
    </submittedName>
</protein>
<dbReference type="Proteomes" id="UP000683925">
    <property type="component" value="Unassembled WGS sequence"/>
</dbReference>
<gene>
    <name evidence="1" type="ORF">POCTA_138.1.T0300263</name>
</gene>
<evidence type="ECO:0000313" key="1">
    <source>
        <dbReference type="EMBL" id="CAD8155359.1"/>
    </source>
</evidence>
<comment type="caution">
    <text evidence="1">The sequence shown here is derived from an EMBL/GenBank/DDBJ whole genome shotgun (WGS) entry which is preliminary data.</text>
</comment>
<proteinExistence type="predicted"/>
<accession>A0A8S1TWD1</accession>
<organism evidence="1 2">
    <name type="scientific">Paramecium octaurelia</name>
    <dbReference type="NCBI Taxonomy" id="43137"/>
    <lineage>
        <taxon>Eukaryota</taxon>
        <taxon>Sar</taxon>
        <taxon>Alveolata</taxon>
        <taxon>Ciliophora</taxon>
        <taxon>Intramacronucleata</taxon>
        <taxon>Oligohymenophorea</taxon>
        <taxon>Peniculida</taxon>
        <taxon>Parameciidae</taxon>
        <taxon>Paramecium</taxon>
    </lineage>
</organism>
<evidence type="ECO:0000313" key="2">
    <source>
        <dbReference type="Proteomes" id="UP000683925"/>
    </source>
</evidence>
<keyword evidence="2" id="KW-1185">Reference proteome</keyword>
<dbReference type="EMBL" id="CAJJDP010000030">
    <property type="protein sequence ID" value="CAD8155359.1"/>
    <property type="molecule type" value="Genomic_DNA"/>
</dbReference>
<dbReference type="AlphaFoldDB" id="A0A8S1TWD1"/>
<name>A0A8S1TWD1_PAROT</name>